<evidence type="ECO:0000256" key="1">
    <source>
        <dbReference type="SAM" id="MobiDB-lite"/>
    </source>
</evidence>
<accession>C5LF83</accession>
<evidence type="ECO:0000313" key="3">
    <source>
        <dbReference type="EMBL" id="EER04598.1"/>
    </source>
</evidence>
<feature type="transmembrane region" description="Helical" evidence="2">
    <location>
        <begin position="189"/>
        <end position="207"/>
    </location>
</feature>
<feature type="region of interest" description="Disordered" evidence="1">
    <location>
        <begin position="383"/>
        <end position="409"/>
    </location>
</feature>
<dbReference type="RefSeq" id="XP_002772782.1">
    <property type="nucleotide sequence ID" value="XM_002772736.1"/>
</dbReference>
<keyword evidence="2" id="KW-0812">Transmembrane</keyword>
<proteinExistence type="predicted"/>
<feature type="transmembrane region" description="Helical" evidence="2">
    <location>
        <begin position="70"/>
        <end position="88"/>
    </location>
</feature>
<dbReference type="AlphaFoldDB" id="C5LF83"/>
<feature type="compositionally biased region" description="Low complexity" evidence="1">
    <location>
        <begin position="386"/>
        <end position="397"/>
    </location>
</feature>
<feature type="transmembrane region" description="Helical" evidence="2">
    <location>
        <begin position="264"/>
        <end position="286"/>
    </location>
</feature>
<dbReference type="GeneID" id="9037651"/>
<feature type="transmembrane region" description="Helical" evidence="2">
    <location>
        <begin position="93"/>
        <end position="113"/>
    </location>
</feature>
<feature type="transmembrane region" description="Helical" evidence="2">
    <location>
        <begin position="31"/>
        <end position="50"/>
    </location>
</feature>
<sequence>MRIAWHTVDLPTEGVAQRGYRRDYLGTGVKWLGVLWLLWLQLSLLLLVIGQYNGAWPFYSVDLEPTWNSYTRGFLAAWVTSTTALMLLKRFEYFFSTLYLLPCELILADYVMMTATTVDECGGGVIRHSDLCKVEIRFNDESSDIHEWQKRSDNFEASLTWVWMSWATIDVAVCYSYGHVYRRAVYRNLALMVTVIALGVPVLVLLLNGSCSYNCAFKINCKDEDYFALKDSWFNYFLFSYEEIGGTEWYSSVPSNVLPVGLRWGFLALFSGMTLLHHLSYSIIILGPWVQKVLPSWGWGAEEASAGMVNGGGRSFQLPKLRVLGKKIKRRLRRGRSAMTSGKSKVERRNSLASLATDADFTGMDYAEDRFADIQHVAFEDETVTPPSSSGAAAAGPVLFGRQNEPERI</sequence>
<evidence type="ECO:0000256" key="2">
    <source>
        <dbReference type="SAM" id="Phobius"/>
    </source>
</evidence>
<protein>
    <submittedName>
        <fullName evidence="3">Uncharacterized protein</fullName>
    </submittedName>
</protein>
<feature type="transmembrane region" description="Helical" evidence="2">
    <location>
        <begin position="158"/>
        <end position="177"/>
    </location>
</feature>
<evidence type="ECO:0000313" key="4">
    <source>
        <dbReference type="Proteomes" id="UP000007800"/>
    </source>
</evidence>
<dbReference type="InParanoid" id="C5LF83"/>
<keyword evidence="2" id="KW-1133">Transmembrane helix</keyword>
<gene>
    <name evidence="3" type="ORF">Pmar_PMAR019632</name>
</gene>
<keyword evidence="2" id="KW-0472">Membrane</keyword>
<reference evidence="3 4" key="1">
    <citation type="submission" date="2008-07" db="EMBL/GenBank/DDBJ databases">
        <authorList>
            <person name="El-Sayed N."/>
            <person name="Caler E."/>
            <person name="Inman J."/>
            <person name="Amedeo P."/>
            <person name="Hass B."/>
            <person name="Wortman J."/>
        </authorList>
    </citation>
    <scope>NUCLEOTIDE SEQUENCE [LARGE SCALE GENOMIC DNA]</scope>
    <source>
        <strain evidence="4">ATCC 50983 / TXsc</strain>
    </source>
</reference>
<name>C5LF83_PERM5</name>
<dbReference type="EMBL" id="GG681416">
    <property type="protein sequence ID" value="EER04598.1"/>
    <property type="molecule type" value="Genomic_DNA"/>
</dbReference>
<dbReference type="Proteomes" id="UP000007800">
    <property type="component" value="Unassembled WGS sequence"/>
</dbReference>
<keyword evidence="4" id="KW-1185">Reference proteome</keyword>
<organism evidence="4">
    <name type="scientific">Perkinsus marinus (strain ATCC 50983 / TXsc)</name>
    <dbReference type="NCBI Taxonomy" id="423536"/>
    <lineage>
        <taxon>Eukaryota</taxon>
        <taxon>Sar</taxon>
        <taxon>Alveolata</taxon>
        <taxon>Perkinsozoa</taxon>
        <taxon>Perkinsea</taxon>
        <taxon>Perkinsida</taxon>
        <taxon>Perkinsidae</taxon>
        <taxon>Perkinsus</taxon>
    </lineage>
</organism>